<keyword evidence="1" id="KW-0472">Membrane</keyword>
<feature type="transmembrane region" description="Helical" evidence="1">
    <location>
        <begin position="176"/>
        <end position="194"/>
    </location>
</feature>
<protein>
    <submittedName>
        <fullName evidence="2">Uncharacterized protein</fullName>
    </submittedName>
</protein>
<keyword evidence="3" id="KW-1185">Reference proteome</keyword>
<evidence type="ECO:0000256" key="1">
    <source>
        <dbReference type="SAM" id="Phobius"/>
    </source>
</evidence>
<organism evidence="2 3">
    <name type="scientific">Seminavis robusta</name>
    <dbReference type="NCBI Taxonomy" id="568900"/>
    <lineage>
        <taxon>Eukaryota</taxon>
        <taxon>Sar</taxon>
        <taxon>Stramenopiles</taxon>
        <taxon>Ochrophyta</taxon>
        <taxon>Bacillariophyta</taxon>
        <taxon>Bacillariophyceae</taxon>
        <taxon>Bacillariophycidae</taxon>
        <taxon>Naviculales</taxon>
        <taxon>Naviculaceae</taxon>
        <taxon>Seminavis</taxon>
    </lineage>
</organism>
<accession>A0A9N8E028</accession>
<name>A0A9N8E028_9STRA</name>
<reference evidence="2" key="1">
    <citation type="submission" date="2020-06" db="EMBL/GenBank/DDBJ databases">
        <authorList>
            <consortium name="Plant Systems Biology data submission"/>
        </authorList>
    </citation>
    <scope>NUCLEOTIDE SEQUENCE</scope>
    <source>
        <strain evidence="2">D6</strain>
    </source>
</reference>
<sequence>MCNHKGGGEDILHNIRIYINILNNALTQKIRNSFNNCVIVEYHGMLNNDVAGVHRSSKVDEFQSITFQLVNFKVLPTMIQRCSCVYTDIELLAVVVQVVKHVRKCLGSHQVQFNTACRLLSFWKFVTILEESIKIVTLLCATGKVTFVDMILVHLLVTAILLLFIGYNYFNLPVTVGLVWIITPLQLCISILGWRAFTFSCCFGFSAINVPALSFCCEALLP</sequence>
<proteinExistence type="predicted"/>
<dbReference type="EMBL" id="CAICTM010000514">
    <property type="protein sequence ID" value="CAB9512046.1"/>
    <property type="molecule type" value="Genomic_DNA"/>
</dbReference>
<dbReference type="Proteomes" id="UP001153069">
    <property type="component" value="Unassembled WGS sequence"/>
</dbReference>
<comment type="caution">
    <text evidence="2">The sequence shown here is derived from an EMBL/GenBank/DDBJ whole genome shotgun (WGS) entry which is preliminary data.</text>
</comment>
<feature type="transmembrane region" description="Helical" evidence="1">
    <location>
        <begin position="151"/>
        <end position="170"/>
    </location>
</feature>
<keyword evidence="1" id="KW-1133">Transmembrane helix</keyword>
<keyword evidence="1" id="KW-0812">Transmembrane</keyword>
<dbReference type="AlphaFoldDB" id="A0A9N8E028"/>
<evidence type="ECO:0000313" key="3">
    <source>
        <dbReference type="Proteomes" id="UP001153069"/>
    </source>
</evidence>
<gene>
    <name evidence="2" type="ORF">SEMRO_515_G158350.1</name>
</gene>
<evidence type="ECO:0000313" key="2">
    <source>
        <dbReference type="EMBL" id="CAB9512046.1"/>
    </source>
</evidence>